<accession>A0A7W7HJJ8</accession>
<reference evidence="3 4" key="1">
    <citation type="submission" date="2020-08" db="EMBL/GenBank/DDBJ databases">
        <title>Sequencing the genomes of 1000 actinobacteria strains.</title>
        <authorList>
            <person name="Klenk H.-P."/>
        </authorList>
    </citation>
    <scope>NUCLEOTIDE SEQUENCE [LARGE SCALE GENOMIC DNA]</scope>
    <source>
        <strain evidence="3 4">DSM 43150</strain>
    </source>
</reference>
<name>A0A7W7HJJ8_9ACTN</name>
<proteinExistence type="predicted"/>
<evidence type="ECO:0000259" key="1">
    <source>
        <dbReference type="Pfam" id="PF01243"/>
    </source>
</evidence>
<dbReference type="EMBL" id="JACHNC010000001">
    <property type="protein sequence ID" value="MBB4751721.1"/>
    <property type="molecule type" value="Genomic_DNA"/>
</dbReference>
<comment type="caution">
    <text evidence="3">The sequence shown here is derived from an EMBL/GenBank/DDBJ whole genome shotgun (WGS) entry which is preliminary data.</text>
</comment>
<dbReference type="EMBL" id="BOMP01000105">
    <property type="protein sequence ID" value="GIE43304.1"/>
    <property type="molecule type" value="Genomic_DNA"/>
</dbReference>
<evidence type="ECO:0000313" key="3">
    <source>
        <dbReference type="EMBL" id="MBB4751721.1"/>
    </source>
</evidence>
<reference evidence="2 5" key="2">
    <citation type="submission" date="2021-01" db="EMBL/GenBank/DDBJ databases">
        <title>Whole genome shotgun sequence of Actinoplanes lobatus NBRC 12513.</title>
        <authorList>
            <person name="Komaki H."/>
            <person name="Tamura T."/>
        </authorList>
    </citation>
    <scope>NUCLEOTIDE SEQUENCE [LARGE SCALE GENOMIC DNA]</scope>
    <source>
        <strain evidence="2 5">NBRC 12513</strain>
    </source>
</reference>
<gene>
    <name evidence="2" type="ORF">Alo02nite_62020</name>
    <name evidence="3" type="ORF">BJ964_005882</name>
</gene>
<dbReference type="Gene3D" id="2.30.110.10">
    <property type="entry name" value="Electron Transport, Fmn-binding Protein, Chain A"/>
    <property type="match status" value="1"/>
</dbReference>
<dbReference type="AlphaFoldDB" id="A0A7W7HJJ8"/>
<dbReference type="SUPFAM" id="SSF50475">
    <property type="entry name" value="FMN-binding split barrel"/>
    <property type="match status" value="1"/>
</dbReference>
<evidence type="ECO:0000313" key="5">
    <source>
        <dbReference type="Proteomes" id="UP000631312"/>
    </source>
</evidence>
<sequence length="153" mass="16713">MTDELTAQARAILAANRYAVLGTATPTGEPWVSPVYFVNLDFSRMLWLSRPSARHSELIADNPRIAVTVFDSAVPMGGATAFYARATAAPCPDSDLALQLQIFSTRSVAEGFPAWRLNQVTGEAPLRLYRADITDAWLLPADDGPERRIPLPL</sequence>
<dbReference type="InterPro" id="IPR012349">
    <property type="entry name" value="Split_barrel_FMN-bd"/>
</dbReference>
<dbReference type="InterPro" id="IPR011576">
    <property type="entry name" value="Pyridox_Oxase_N"/>
</dbReference>
<dbReference type="Proteomes" id="UP000590511">
    <property type="component" value="Unassembled WGS sequence"/>
</dbReference>
<evidence type="ECO:0000313" key="2">
    <source>
        <dbReference type="EMBL" id="GIE43304.1"/>
    </source>
</evidence>
<dbReference type="Proteomes" id="UP000631312">
    <property type="component" value="Unassembled WGS sequence"/>
</dbReference>
<evidence type="ECO:0000313" key="4">
    <source>
        <dbReference type="Proteomes" id="UP000590511"/>
    </source>
</evidence>
<organism evidence="3 4">
    <name type="scientific">Actinoplanes lobatus</name>
    <dbReference type="NCBI Taxonomy" id="113568"/>
    <lineage>
        <taxon>Bacteria</taxon>
        <taxon>Bacillati</taxon>
        <taxon>Actinomycetota</taxon>
        <taxon>Actinomycetes</taxon>
        <taxon>Micromonosporales</taxon>
        <taxon>Micromonosporaceae</taxon>
        <taxon>Actinoplanes</taxon>
    </lineage>
</organism>
<dbReference type="Pfam" id="PF01243">
    <property type="entry name" value="PNPOx_N"/>
    <property type="match status" value="1"/>
</dbReference>
<protein>
    <submittedName>
        <fullName evidence="3">Uncharacterized protein YhbP (UPF0306 family)</fullName>
    </submittedName>
</protein>
<feature type="domain" description="Pyridoxamine 5'-phosphate oxidase N-terminal" evidence="1">
    <location>
        <begin position="5"/>
        <end position="134"/>
    </location>
</feature>
<keyword evidence="5" id="KW-1185">Reference proteome</keyword>
<dbReference type="RefSeq" id="WP_188123714.1">
    <property type="nucleotide sequence ID" value="NZ_BOMP01000105.1"/>
</dbReference>